<accession>F0WNB8</accession>
<dbReference type="EMBL" id="FR824213">
    <property type="protein sequence ID" value="CCA22808.1"/>
    <property type="molecule type" value="Genomic_DNA"/>
</dbReference>
<name>F0WNB8_9STRA</name>
<gene>
    <name evidence="1" type="primary">AlNc14C168G7949</name>
    <name evidence="1" type="ORF">ALNC14_089510</name>
</gene>
<reference evidence="1" key="2">
    <citation type="submission" date="2011-02" db="EMBL/GenBank/DDBJ databases">
        <authorList>
            <person name="MacLean D."/>
        </authorList>
    </citation>
    <scope>NUCLEOTIDE SEQUENCE</scope>
</reference>
<evidence type="ECO:0000313" key="1">
    <source>
        <dbReference type="EMBL" id="CCA22808.1"/>
    </source>
</evidence>
<protein>
    <submittedName>
        <fullName evidence="1">AlNc14C168G7949 protein</fullName>
    </submittedName>
</protein>
<dbReference type="HOGENOM" id="CLU_1858959_0_0_1"/>
<organism evidence="1">
    <name type="scientific">Albugo laibachii Nc14</name>
    <dbReference type="NCBI Taxonomy" id="890382"/>
    <lineage>
        <taxon>Eukaryota</taxon>
        <taxon>Sar</taxon>
        <taxon>Stramenopiles</taxon>
        <taxon>Oomycota</taxon>
        <taxon>Peronosporomycetes</taxon>
        <taxon>Albuginales</taxon>
        <taxon>Albuginaceae</taxon>
        <taxon>Albugo</taxon>
    </lineage>
</organism>
<sequence>MCRYGAITHCFGTAKRRWSVRLNGVNTFINMALSVSPCYHPRWFRATLVINEDQLAHKPLSTDQRSRCIWSDRREVFCPTRFTICYNDLNWRADIRLTSCQTIEGTFDVTGTTGIGQSGRDPARFALPTVLKWETFET</sequence>
<reference evidence="1" key="1">
    <citation type="journal article" date="2011" name="PLoS Biol.">
        <title>Gene gain and loss during evolution of obligate parasitism in the white rust pathogen of Arabidopsis thaliana.</title>
        <authorList>
            <person name="Kemen E."/>
            <person name="Gardiner A."/>
            <person name="Schultz-Larsen T."/>
            <person name="Kemen A.C."/>
            <person name="Balmuth A.L."/>
            <person name="Robert-Seilaniantz A."/>
            <person name="Bailey K."/>
            <person name="Holub E."/>
            <person name="Studholme D.J."/>
            <person name="Maclean D."/>
            <person name="Jones J.D."/>
        </authorList>
    </citation>
    <scope>NUCLEOTIDE SEQUENCE</scope>
</reference>
<proteinExistence type="predicted"/>
<dbReference type="AlphaFoldDB" id="F0WNB8"/>